<gene>
    <name evidence="11" type="ORF">AO440_001828</name>
</gene>
<keyword evidence="8 10" id="KW-0443">Lipid metabolism</keyword>
<comment type="function">
    <text evidence="10">Regulates also the sphingolipid metabolism.</text>
</comment>
<dbReference type="GO" id="GO:0006506">
    <property type="term" value="P:GPI anchor biosynthetic process"/>
    <property type="evidence" value="ECO:0007669"/>
    <property type="project" value="EnsemblFungi"/>
</dbReference>
<dbReference type="VEuPathDB" id="FungiDB:CAGL0G08316g"/>
<comment type="function">
    <text evidence="10">Mediator of sterol homeostasis involved in sterol uptake, trafficking and distribution into membranes.</text>
</comment>
<evidence type="ECO:0000256" key="3">
    <source>
        <dbReference type="ARBA" id="ARBA00022448"/>
    </source>
</evidence>
<dbReference type="Pfam" id="PF04161">
    <property type="entry name" value="Arv1"/>
    <property type="match status" value="1"/>
</dbReference>
<evidence type="ECO:0000256" key="1">
    <source>
        <dbReference type="ARBA" id="ARBA00004477"/>
    </source>
</evidence>
<dbReference type="PANTHER" id="PTHR14467:SF0">
    <property type="entry name" value="PROTEIN ARV1"/>
    <property type="match status" value="1"/>
</dbReference>
<dbReference type="GO" id="GO:0032541">
    <property type="term" value="C:cortical endoplasmic reticulum"/>
    <property type="evidence" value="ECO:0007669"/>
    <property type="project" value="EnsemblFungi"/>
</dbReference>
<evidence type="ECO:0000256" key="7">
    <source>
        <dbReference type="ARBA" id="ARBA00023055"/>
    </source>
</evidence>
<evidence type="ECO:0000256" key="10">
    <source>
        <dbReference type="RuleBase" id="RU368065"/>
    </source>
</evidence>
<keyword evidence="5 10" id="KW-0256">Endoplasmic reticulum</keyword>
<accession>A0A0W0EBH1</accession>
<comment type="caution">
    <text evidence="11">The sequence shown here is derived from an EMBL/GenBank/DDBJ whole genome shotgun (WGS) entry which is preliminary data.</text>
</comment>
<dbReference type="AlphaFoldDB" id="A0A0W0EBH1"/>
<comment type="subcellular location">
    <subcellularLocation>
        <location evidence="1 10">Endoplasmic reticulum membrane</location>
        <topology evidence="1 10">Multi-pass membrane protein</topology>
    </subcellularLocation>
    <subcellularLocation>
        <location evidence="10">Golgi apparatus membrane</location>
        <topology evidence="10">Multi-pass membrane protein</topology>
    </subcellularLocation>
</comment>
<dbReference type="GO" id="GO:0000139">
    <property type="term" value="C:Golgi membrane"/>
    <property type="evidence" value="ECO:0007669"/>
    <property type="project" value="UniProtKB-SubCell"/>
</dbReference>
<keyword evidence="7 10" id="KW-0445">Lipid transport</keyword>
<keyword evidence="10" id="KW-0333">Golgi apparatus</keyword>
<reference evidence="11 12" key="1">
    <citation type="submission" date="2015-10" db="EMBL/GenBank/DDBJ databases">
        <title>Draft genomes sequences of Candida glabrata isolates 1A, 1B, 2A, 2B, 3A and 3B.</title>
        <authorList>
            <person name="Haavelsrud O.E."/>
            <person name="Gaustad P."/>
        </authorList>
    </citation>
    <scope>NUCLEOTIDE SEQUENCE [LARGE SCALE GENOMIC DNA]</scope>
    <source>
        <strain evidence="11">910700640</strain>
    </source>
</reference>
<sequence>MICIECSAPTETLYTEYSNKYVQLTECKNCHSEVDPYVEIDNVLLFIDLLLLKPGAYRHLVYNSMVVSLESFKEHYKDQRRRMPYHKSTPRLKVSIKNIFNWFKKYDTIIRLWVLLVVFEVYLTWVEEEEIYHTRERVPFNSVTLQLLMIYVNKWNALQQYMFFLAYCVLDNVLFHMFTLRLVKSWMPWGKTTNYSSQIVSYTILLSQGVKIFPILMLIWPYDNIISMSINKWIANLYLIESMKIVTNSSYGSIMQLLVIVFLLRFTILNILVLALLSMITGDNLINNVLVVLSQTYFGLRTFVSELL</sequence>
<feature type="transmembrane region" description="Helical" evidence="10">
    <location>
        <begin position="161"/>
        <end position="179"/>
    </location>
</feature>
<name>A0A0W0EBH1_CANGB</name>
<evidence type="ECO:0000256" key="8">
    <source>
        <dbReference type="ARBA" id="ARBA00023098"/>
    </source>
</evidence>
<feature type="transmembrane region" description="Helical" evidence="10">
    <location>
        <begin position="109"/>
        <end position="126"/>
    </location>
</feature>
<comment type="similarity">
    <text evidence="2 10">Belongs to the ARV1 family.</text>
</comment>
<dbReference type="GO" id="GO:0006897">
    <property type="term" value="P:endocytosis"/>
    <property type="evidence" value="ECO:0007669"/>
    <property type="project" value="EnsemblFungi"/>
</dbReference>
<protein>
    <recommendedName>
        <fullName evidence="10">Protein ARV</fullName>
    </recommendedName>
</protein>
<keyword evidence="6 10" id="KW-1133">Transmembrane helix</keyword>
<evidence type="ECO:0000256" key="5">
    <source>
        <dbReference type="ARBA" id="ARBA00022824"/>
    </source>
</evidence>
<evidence type="ECO:0000256" key="9">
    <source>
        <dbReference type="ARBA" id="ARBA00023136"/>
    </source>
</evidence>
<keyword evidence="10" id="KW-0746">Sphingolipid metabolism</keyword>
<keyword evidence="3 10" id="KW-0813">Transport</keyword>
<dbReference type="GO" id="GO:0097036">
    <property type="term" value="P:regulation of plasma membrane sterol distribution"/>
    <property type="evidence" value="ECO:0007669"/>
    <property type="project" value="UniProtKB-UniRule"/>
</dbReference>
<dbReference type="GO" id="GO:0035376">
    <property type="term" value="P:sterol import"/>
    <property type="evidence" value="ECO:0007669"/>
    <property type="project" value="EnsemblFungi"/>
</dbReference>
<feature type="transmembrane region" description="Helical" evidence="10">
    <location>
        <begin position="199"/>
        <end position="222"/>
    </location>
</feature>
<dbReference type="PANTHER" id="PTHR14467">
    <property type="entry name" value="ARV1"/>
    <property type="match status" value="1"/>
</dbReference>
<keyword evidence="4 10" id="KW-0812">Transmembrane</keyword>
<feature type="transmembrane region" description="Helical" evidence="10">
    <location>
        <begin position="257"/>
        <end position="279"/>
    </location>
</feature>
<dbReference type="VEuPathDB" id="FungiDB:GVI51_G08195"/>
<dbReference type="GO" id="GO:0030148">
    <property type="term" value="P:sphingolipid biosynthetic process"/>
    <property type="evidence" value="ECO:0007669"/>
    <property type="project" value="EnsemblFungi"/>
</dbReference>
<dbReference type="VEuPathDB" id="FungiDB:GWK60_G08063"/>
<dbReference type="GO" id="GO:0035621">
    <property type="term" value="P:ER to Golgi ceramide transport"/>
    <property type="evidence" value="ECO:0007669"/>
    <property type="project" value="EnsemblFungi"/>
</dbReference>
<dbReference type="GO" id="GO:0032366">
    <property type="term" value="P:intracellular sterol transport"/>
    <property type="evidence" value="ECO:0007669"/>
    <property type="project" value="UniProtKB-UniRule"/>
</dbReference>
<dbReference type="Proteomes" id="UP000054886">
    <property type="component" value="Unassembled WGS sequence"/>
</dbReference>
<proteinExistence type="inferred from homology"/>
<dbReference type="EMBL" id="LLZZ01000109">
    <property type="protein sequence ID" value="KTB06695.1"/>
    <property type="molecule type" value="Genomic_DNA"/>
</dbReference>
<evidence type="ECO:0000256" key="2">
    <source>
        <dbReference type="ARBA" id="ARBA00009187"/>
    </source>
</evidence>
<evidence type="ECO:0000313" key="11">
    <source>
        <dbReference type="EMBL" id="KTB06695.1"/>
    </source>
</evidence>
<dbReference type="GO" id="GO:0005789">
    <property type="term" value="C:endoplasmic reticulum membrane"/>
    <property type="evidence" value="ECO:0007669"/>
    <property type="project" value="UniProtKB-SubCell"/>
</dbReference>
<evidence type="ECO:0000256" key="6">
    <source>
        <dbReference type="ARBA" id="ARBA00022989"/>
    </source>
</evidence>
<evidence type="ECO:0000313" key="12">
    <source>
        <dbReference type="Proteomes" id="UP000054886"/>
    </source>
</evidence>
<dbReference type="GO" id="GO:0016125">
    <property type="term" value="P:sterol metabolic process"/>
    <property type="evidence" value="ECO:0007669"/>
    <property type="project" value="UniProtKB-UniRule"/>
</dbReference>
<dbReference type="InterPro" id="IPR007290">
    <property type="entry name" value="Arv1"/>
</dbReference>
<evidence type="ECO:0000256" key="4">
    <source>
        <dbReference type="ARBA" id="ARBA00022692"/>
    </source>
</evidence>
<dbReference type="VEuPathDB" id="FungiDB:B1J91_G08316g"/>
<organism evidence="11 12">
    <name type="scientific">Candida glabrata</name>
    <name type="common">Yeast</name>
    <name type="synonym">Torulopsis glabrata</name>
    <dbReference type="NCBI Taxonomy" id="5478"/>
    <lineage>
        <taxon>Eukaryota</taxon>
        <taxon>Fungi</taxon>
        <taxon>Dikarya</taxon>
        <taxon>Ascomycota</taxon>
        <taxon>Saccharomycotina</taxon>
        <taxon>Saccharomycetes</taxon>
        <taxon>Saccharomycetales</taxon>
        <taxon>Saccharomycetaceae</taxon>
        <taxon>Nakaseomyces</taxon>
    </lineage>
</organism>
<keyword evidence="9 10" id="KW-0472">Membrane</keyword>